<dbReference type="EMBL" id="MRCE01000002">
    <property type="protein sequence ID" value="OKH40487.1"/>
    <property type="molecule type" value="Genomic_DNA"/>
</dbReference>
<gene>
    <name evidence="2" type="ORF">NIES2119_02400</name>
</gene>
<keyword evidence="1" id="KW-0472">Membrane</keyword>
<dbReference type="STRING" id="454136.NIES2119_02400"/>
<proteinExistence type="predicted"/>
<feature type="transmembrane region" description="Helical" evidence="1">
    <location>
        <begin position="334"/>
        <end position="356"/>
    </location>
</feature>
<dbReference type="AlphaFoldDB" id="A0A1U7ISJ8"/>
<keyword evidence="1" id="KW-0812">Transmembrane</keyword>
<dbReference type="PANTHER" id="PTHR47380">
    <property type="entry name" value="OS02G0533000 PROTEIN"/>
    <property type="match status" value="1"/>
</dbReference>
<keyword evidence="1" id="KW-1133">Transmembrane helix</keyword>
<dbReference type="Proteomes" id="UP000185860">
    <property type="component" value="Unassembled WGS sequence"/>
</dbReference>
<dbReference type="OrthoDB" id="5501559at2"/>
<dbReference type="RefSeq" id="WP_073591868.1">
    <property type="nucleotide sequence ID" value="NZ_MRCE01000002.1"/>
</dbReference>
<accession>A0A1U7ISJ8</accession>
<evidence type="ECO:0000313" key="3">
    <source>
        <dbReference type="Proteomes" id="UP000185860"/>
    </source>
</evidence>
<evidence type="ECO:0000256" key="1">
    <source>
        <dbReference type="SAM" id="Phobius"/>
    </source>
</evidence>
<protein>
    <submittedName>
        <fullName evidence="2">Uncharacterized protein</fullName>
    </submittedName>
</protein>
<feature type="transmembrane region" description="Helical" evidence="1">
    <location>
        <begin position="139"/>
        <end position="159"/>
    </location>
</feature>
<organism evidence="2 3">
    <name type="scientific">[Phormidium ambiguum] IAM M-71</name>
    <dbReference type="NCBI Taxonomy" id="454136"/>
    <lineage>
        <taxon>Bacteria</taxon>
        <taxon>Bacillati</taxon>
        <taxon>Cyanobacteriota</taxon>
        <taxon>Cyanophyceae</taxon>
        <taxon>Oscillatoriophycideae</taxon>
        <taxon>Aerosakkonematales</taxon>
        <taxon>Aerosakkonemataceae</taxon>
        <taxon>Floridanema</taxon>
    </lineage>
</organism>
<dbReference type="InterPro" id="IPR044200">
    <property type="entry name" value="At5g03900-like"/>
</dbReference>
<feature type="transmembrane region" description="Helical" evidence="1">
    <location>
        <begin position="294"/>
        <end position="314"/>
    </location>
</feature>
<evidence type="ECO:0000313" key="2">
    <source>
        <dbReference type="EMBL" id="OKH40487.1"/>
    </source>
</evidence>
<sequence>MAPNPTIIQAVEQLNYRVTVGDIAAQTGLNINQAEQGLLVLASDAGGHLQVAESGEIAYQFPQNFKAVLRNKFFRLRLQEWWQKVWQIIFYLIRVSFGLILLASIALIFIAIAIILVALNSSRDNDSSGDFGGDFDGGTVFAPTFWFSDWWFWVFYPNYDSPQYQYHRREKNQLNFLEAIFSFLFGDGNPNANLEERRWQEIATVIRNNQGAVVAEQIAPYLDELGEGYSREYEDYMLPVLTKYNGRPEVTPDGQLVYHFPDLQVTAIQQENQPVSKYLHEQSWQFSAATSGQILLACGLGGINLIGALVLGNLLADGIIAAQIGGLVAFVQSIYLVLLIYGIAFLALPLIRYFWLQWRNTKIAQRNQKRKQLANYLKQASKELKNKIQYARQFATQNIISQENLTYTTETDLIEQEIARKEEIDAEWQRRLEAGS</sequence>
<reference evidence="2 3" key="1">
    <citation type="submission" date="2016-11" db="EMBL/GenBank/DDBJ databases">
        <title>Draft Genome Sequences of Nine Cyanobacterial Strains from Diverse Habitats.</title>
        <authorList>
            <person name="Zhu T."/>
            <person name="Hou S."/>
            <person name="Lu X."/>
            <person name="Hess W.R."/>
        </authorList>
    </citation>
    <scope>NUCLEOTIDE SEQUENCE [LARGE SCALE GENOMIC DNA]</scope>
    <source>
        <strain evidence="2 3">IAM M-71</strain>
    </source>
</reference>
<comment type="caution">
    <text evidence="2">The sequence shown here is derived from an EMBL/GenBank/DDBJ whole genome shotgun (WGS) entry which is preliminary data.</text>
</comment>
<dbReference type="PANTHER" id="PTHR47380:SF4">
    <property type="entry name" value="OS02G0533000 PROTEIN"/>
    <property type="match status" value="1"/>
</dbReference>
<feature type="transmembrane region" description="Helical" evidence="1">
    <location>
        <begin position="91"/>
        <end position="119"/>
    </location>
</feature>
<name>A0A1U7ISJ8_9CYAN</name>